<dbReference type="Proteomes" id="UP000034406">
    <property type="component" value="Unassembled WGS sequence"/>
</dbReference>
<name>A0A0G0N1L9_9BACT</name>
<evidence type="ECO:0000313" key="2">
    <source>
        <dbReference type="Proteomes" id="UP000034406"/>
    </source>
</evidence>
<protein>
    <submittedName>
        <fullName evidence="1">Uncharacterized protein</fullName>
    </submittedName>
</protein>
<reference evidence="1 2" key="1">
    <citation type="journal article" date="2015" name="Nature">
        <title>rRNA introns, odd ribosomes, and small enigmatic genomes across a large radiation of phyla.</title>
        <authorList>
            <person name="Brown C.T."/>
            <person name="Hug L.A."/>
            <person name="Thomas B.C."/>
            <person name="Sharon I."/>
            <person name="Castelle C.J."/>
            <person name="Singh A."/>
            <person name="Wilkins M.J."/>
            <person name="Williams K.H."/>
            <person name="Banfield J.F."/>
        </authorList>
    </citation>
    <scope>NUCLEOTIDE SEQUENCE [LARGE SCALE GENOMIC DNA]</scope>
</reference>
<accession>A0A0G0N1L9</accession>
<sequence>MFFKTAGQIGGDAGIESVVGTEKDVEEVHEEKRLLDTGAVGGAFERIADDSGRGIEK</sequence>
<dbReference type="AlphaFoldDB" id="A0A0G0N1L9"/>
<organism evidence="1 2">
    <name type="scientific">Candidatus Shapirobacteria bacterium GW2011_GWE2_38_30</name>
    <dbReference type="NCBI Taxonomy" id="1618490"/>
    <lineage>
        <taxon>Bacteria</taxon>
        <taxon>Candidatus Shapironibacteriota</taxon>
    </lineage>
</organism>
<evidence type="ECO:0000313" key="1">
    <source>
        <dbReference type="EMBL" id="KKQ71051.1"/>
    </source>
</evidence>
<proteinExistence type="predicted"/>
<dbReference type="EMBL" id="LBUT01000004">
    <property type="protein sequence ID" value="KKQ71051.1"/>
    <property type="molecule type" value="Genomic_DNA"/>
</dbReference>
<gene>
    <name evidence="1" type="ORF">US90_C0004G0003</name>
</gene>
<comment type="caution">
    <text evidence="1">The sequence shown here is derived from an EMBL/GenBank/DDBJ whole genome shotgun (WGS) entry which is preliminary data.</text>
</comment>